<evidence type="ECO:0000313" key="2">
    <source>
        <dbReference type="Proteomes" id="UP000245678"/>
    </source>
</evidence>
<dbReference type="AlphaFoldDB" id="A0A316HEF8"/>
<organism evidence="1 2">
    <name type="scientific">Mucilaginibacter oryzae</name>
    <dbReference type="NCBI Taxonomy" id="468058"/>
    <lineage>
        <taxon>Bacteria</taxon>
        <taxon>Pseudomonadati</taxon>
        <taxon>Bacteroidota</taxon>
        <taxon>Sphingobacteriia</taxon>
        <taxon>Sphingobacteriales</taxon>
        <taxon>Sphingobacteriaceae</taxon>
        <taxon>Mucilaginibacter</taxon>
    </lineage>
</organism>
<evidence type="ECO:0000313" key="1">
    <source>
        <dbReference type="EMBL" id="PWK79564.1"/>
    </source>
</evidence>
<reference evidence="1 2" key="1">
    <citation type="submission" date="2018-05" db="EMBL/GenBank/DDBJ databases">
        <title>Genomic Encyclopedia of Archaeal and Bacterial Type Strains, Phase II (KMG-II): from individual species to whole genera.</title>
        <authorList>
            <person name="Goeker M."/>
        </authorList>
    </citation>
    <scope>NUCLEOTIDE SEQUENCE [LARGE SCALE GENOMIC DNA]</scope>
    <source>
        <strain evidence="1 2">DSM 19975</strain>
    </source>
</reference>
<comment type="caution">
    <text evidence="1">The sequence shown here is derived from an EMBL/GenBank/DDBJ whole genome shotgun (WGS) entry which is preliminary data.</text>
</comment>
<accession>A0A316HEF8</accession>
<protein>
    <submittedName>
        <fullName evidence="1">Uncharacterized protein</fullName>
    </submittedName>
</protein>
<name>A0A316HEF8_9SPHI</name>
<keyword evidence="2" id="KW-1185">Reference proteome</keyword>
<dbReference type="EMBL" id="QGHA01000001">
    <property type="protein sequence ID" value="PWK79564.1"/>
    <property type="molecule type" value="Genomic_DNA"/>
</dbReference>
<dbReference type="Proteomes" id="UP000245678">
    <property type="component" value="Unassembled WGS sequence"/>
</dbReference>
<sequence length="71" mass="8062">MPVRLSKLVKIIESATVAELEKETNAFLETIGFAYLPDVQYRPIQTVMGTLYTAMIFFNSEDGLKQSDFLQ</sequence>
<proteinExistence type="predicted"/>
<dbReference type="RefSeq" id="WP_109605294.1">
    <property type="nucleotide sequence ID" value="NZ_QGHA01000001.1"/>
</dbReference>
<gene>
    <name evidence="1" type="ORF">LX99_00021</name>
</gene>